<feature type="transmembrane region" description="Helical" evidence="1">
    <location>
        <begin position="9"/>
        <end position="32"/>
    </location>
</feature>
<comment type="caution">
    <text evidence="2">The sequence shown here is derived from an EMBL/GenBank/DDBJ whole genome shotgun (WGS) entry which is preliminary data.</text>
</comment>
<proteinExistence type="predicted"/>
<protein>
    <submittedName>
        <fullName evidence="2">Uncharacterized protein</fullName>
    </submittedName>
</protein>
<sequence>MQQDGPMRILAIASLLLAAVLFVVSMVGFVVIGEVAALGLLPALGAFTLAIGAQVASRRR</sequence>
<keyword evidence="1" id="KW-0472">Membrane</keyword>
<dbReference type="AlphaFoldDB" id="A0A2S3ZB99"/>
<reference evidence="2 3" key="1">
    <citation type="submission" date="2018-01" db="EMBL/GenBank/DDBJ databases">
        <title>Cryobacterium sp. nov., from glaciers in China.</title>
        <authorList>
            <person name="Liu Q."/>
            <person name="Xin Y.-H."/>
        </authorList>
    </citation>
    <scope>NUCLEOTIDE SEQUENCE [LARGE SCALE GENOMIC DNA]</scope>
    <source>
        <strain evidence="2 3">TMB1-8</strain>
    </source>
</reference>
<keyword evidence="1" id="KW-1133">Transmembrane helix</keyword>
<organism evidence="2 3">
    <name type="scientific">Cryobacterium zongtaii</name>
    <dbReference type="NCBI Taxonomy" id="1259217"/>
    <lineage>
        <taxon>Bacteria</taxon>
        <taxon>Bacillati</taxon>
        <taxon>Actinomycetota</taxon>
        <taxon>Actinomycetes</taxon>
        <taxon>Micrococcales</taxon>
        <taxon>Microbacteriaceae</taxon>
        <taxon>Cryobacterium</taxon>
    </lineage>
</organism>
<evidence type="ECO:0000313" key="3">
    <source>
        <dbReference type="Proteomes" id="UP000237104"/>
    </source>
</evidence>
<dbReference type="Proteomes" id="UP000237104">
    <property type="component" value="Unassembled WGS sequence"/>
</dbReference>
<gene>
    <name evidence="2" type="ORF">C3B59_11440</name>
</gene>
<evidence type="ECO:0000256" key="1">
    <source>
        <dbReference type="SAM" id="Phobius"/>
    </source>
</evidence>
<keyword evidence="1" id="KW-0812">Transmembrane</keyword>
<name>A0A2S3ZB99_9MICO</name>
<evidence type="ECO:0000313" key="2">
    <source>
        <dbReference type="EMBL" id="POH62817.1"/>
    </source>
</evidence>
<feature type="transmembrane region" description="Helical" evidence="1">
    <location>
        <begin position="38"/>
        <end position="56"/>
    </location>
</feature>
<dbReference type="EMBL" id="PPXF01000053">
    <property type="protein sequence ID" value="POH62817.1"/>
    <property type="molecule type" value="Genomic_DNA"/>
</dbReference>
<accession>A0A2S3ZB99</accession>